<dbReference type="EMBL" id="CAJVPV010004323">
    <property type="protein sequence ID" value="CAG8571147.1"/>
    <property type="molecule type" value="Genomic_DNA"/>
</dbReference>
<dbReference type="Proteomes" id="UP000789342">
    <property type="component" value="Unassembled WGS sequence"/>
</dbReference>
<protein>
    <submittedName>
        <fullName evidence="1">7762_t:CDS:1</fullName>
    </submittedName>
</protein>
<keyword evidence="2" id="KW-1185">Reference proteome</keyword>
<name>A0A9N9BM25_9GLOM</name>
<accession>A0A9N9BM25</accession>
<evidence type="ECO:0000313" key="2">
    <source>
        <dbReference type="Proteomes" id="UP000789342"/>
    </source>
</evidence>
<proteinExistence type="predicted"/>
<feature type="non-terminal residue" evidence="1">
    <location>
        <position position="1"/>
    </location>
</feature>
<sequence length="67" mass="7649">PDGFSSHMNFTDGSRVHQIAIPSAKVPDCVEVIQHLRKNVIHIDVIEKPNVRKEQSGEGMYEKEFCR</sequence>
<comment type="caution">
    <text evidence="1">The sequence shown here is derived from an EMBL/GenBank/DDBJ whole genome shotgun (WGS) entry which is preliminary data.</text>
</comment>
<evidence type="ECO:0000313" key="1">
    <source>
        <dbReference type="EMBL" id="CAG8571147.1"/>
    </source>
</evidence>
<organism evidence="1 2">
    <name type="scientific">Acaulospora morrowiae</name>
    <dbReference type="NCBI Taxonomy" id="94023"/>
    <lineage>
        <taxon>Eukaryota</taxon>
        <taxon>Fungi</taxon>
        <taxon>Fungi incertae sedis</taxon>
        <taxon>Mucoromycota</taxon>
        <taxon>Glomeromycotina</taxon>
        <taxon>Glomeromycetes</taxon>
        <taxon>Diversisporales</taxon>
        <taxon>Acaulosporaceae</taxon>
        <taxon>Acaulospora</taxon>
    </lineage>
</organism>
<reference evidence="1" key="1">
    <citation type="submission" date="2021-06" db="EMBL/GenBank/DDBJ databases">
        <authorList>
            <person name="Kallberg Y."/>
            <person name="Tangrot J."/>
            <person name="Rosling A."/>
        </authorList>
    </citation>
    <scope>NUCLEOTIDE SEQUENCE</scope>
    <source>
        <strain evidence="1">CL551</strain>
    </source>
</reference>
<dbReference type="AlphaFoldDB" id="A0A9N9BM25"/>
<gene>
    <name evidence="1" type="ORF">AMORRO_LOCUS6475</name>
</gene>